<evidence type="ECO:0000256" key="1">
    <source>
        <dbReference type="SAM" id="MobiDB-lite"/>
    </source>
</evidence>
<proteinExistence type="predicted"/>
<protein>
    <submittedName>
        <fullName evidence="2">Uncharacterized protein</fullName>
    </submittedName>
</protein>
<feature type="region of interest" description="Disordered" evidence="1">
    <location>
        <begin position="37"/>
        <end position="67"/>
    </location>
</feature>
<reference evidence="2 3" key="1">
    <citation type="journal article" date="2019" name="Sci. Rep.">
        <title>Orb-weaving spider Araneus ventricosus genome elucidates the spidroin gene catalogue.</title>
        <authorList>
            <person name="Kono N."/>
            <person name="Nakamura H."/>
            <person name="Ohtoshi R."/>
            <person name="Moran D.A.P."/>
            <person name="Shinohara A."/>
            <person name="Yoshida Y."/>
            <person name="Fujiwara M."/>
            <person name="Mori M."/>
            <person name="Tomita M."/>
            <person name="Arakawa K."/>
        </authorList>
    </citation>
    <scope>NUCLEOTIDE SEQUENCE [LARGE SCALE GENOMIC DNA]</scope>
</reference>
<comment type="caution">
    <text evidence="2">The sequence shown here is derived from an EMBL/GenBank/DDBJ whole genome shotgun (WGS) entry which is preliminary data.</text>
</comment>
<evidence type="ECO:0000313" key="3">
    <source>
        <dbReference type="Proteomes" id="UP000499080"/>
    </source>
</evidence>
<sequence>MIILPTITSGGLLGLFAVNELKQGLQLSILKCLPQTKFSQKAQPRSKVSSPSRLWASQQPSWRRGQQESVPIQAWNPQLGSFAQVFTTIRVKITLHVFEGPSFFLCPMSM</sequence>
<evidence type="ECO:0000313" key="2">
    <source>
        <dbReference type="EMBL" id="GBN80912.1"/>
    </source>
</evidence>
<dbReference type="EMBL" id="BGPR01019086">
    <property type="protein sequence ID" value="GBN80912.1"/>
    <property type="molecule type" value="Genomic_DNA"/>
</dbReference>
<organism evidence="2 3">
    <name type="scientific">Araneus ventricosus</name>
    <name type="common">Orbweaver spider</name>
    <name type="synonym">Epeira ventricosa</name>
    <dbReference type="NCBI Taxonomy" id="182803"/>
    <lineage>
        <taxon>Eukaryota</taxon>
        <taxon>Metazoa</taxon>
        <taxon>Ecdysozoa</taxon>
        <taxon>Arthropoda</taxon>
        <taxon>Chelicerata</taxon>
        <taxon>Arachnida</taxon>
        <taxon>Araneae</taxon>
        <taxon>Araneomorphae</taxon>
        <taxon>Entelegynae</taxon>
        <taxon>Araneoidea</taxon>
        <taxon>Araneidae</taxon>
        <taxon>Araneus</taxon>
    </lineage>
</organism>
<keyword evidence="3" id="KW-1185">Reference proteome</keyword>
<name>A0A4Y2RYG3_ARAVE</name>
<dbReference type="AlphaFoldDB" id="A0A4Y2RYG3"/>
<accession>A0A4Y2RYG3</accession>
<gene>
    <name evidence="2" type="ORF">AVEN_67069_1</name>
</gene>
<dbReference type="Proteomes" id="UP000499080">
    <property type="component" value="Unassembled WGS sequence"/>
</dbReference>
<feature type="compositionally biased region" description="Polar residues" evidence="1">
    <location>
        <begin position="37"/>
        <end position="61"/>
    </location>
</feature>